<name>A0A3N4JKI9_9PEZI</name>
<proteinExistence type="predicted"/>
<dbReference type="EMBL" id="ML120393">
    <property type="protein sequence ID" value="RPA98726.1"/>
    <property type="molecule type" value="Genomic_DNA"/>
</dbReference>
<accession>A0A3N4JKI9</accession>
<protein>
    <submittedName>
        <fullName evidence="2">Uncharacterized protein</fullName>
    </submittedName>
</protein>
<keyword evidence="1" id="KW-0472">Membrane</keyword>
<reference evidence="2 3" key="1">
    <citation type="journal article" date="2018" name="Nat. Ecol. Evol.">
        <title>Pezizomycetes genomes reveal the molecular basis of ectomycorrhizal truffle lifestyle.</title>
        <authorList>
            <person name="Murat C."/>
            <person name="Payen T."/>
            <person name="Noel B."/>
            <person name="Kuo A."/>
            <person name="Morin E."/>
            <person name="Chen J."/>
            <person name="Kohler A."/>
            <person name="Krizsan K."/>
            <person name="Balestrini R."/>
            <person name="Da Silva C."/>
            <person name="Montanini B."/>
            <person name="Hainaut M."/>
            <person name="Levati E."/>
            <person name="Barry K.W."/>
            <person name="Belfiori B."/>
            <person name="Cichocki N."/>
            <person name="Clum A."/>
            <person name="Dockter R.B."/>
            <person name="Fauchery L."/>
            <person name="Guy J."/>
            <person name="Iotti M."/>
            <person name="Le Tacon F."/>
            <person name="Lindquist E.A."/>
            <person name="Lipzen A."/>
            <person name="Malagnac F."/>
            <person name="Mello A."/>
            <person name="Molinier V."/>
            <person name="Miyauchi S."/>
            <person name="Poulain J."/>
            <person name="Riccioni C."/>
            <person name="Rubini A."/>
            <person name="Sitrit Y."/>
            <person name="Splivallo R."/>
            <person name="Traeger S."/>
            <person name="Wang M."/>
            <person name="Zifcakova L."/>
            <person name="Wipf D."/>
            <person name="Zambonelli A."/>
            <person name="Paolocci F."/>
            <person name="Nowrousian M."/>
            <person name="Ottonello S."/>
            <person name="Baldrian P."/>
            <person name="Spatafora J.W."/>
            <person name="Henrissat B."/>
            <person name="Nagy L.G."/>
            <person name="Aury J.M."/>
            <person name="Wincker P."/>
            <person name="Grigoriev I.V."/>
            <person name="Bonfante P."/>
            <person name="Martin F.M."/>
        </authorList>
    </citation>
    <scope>NUCLEOTIDE SEQUENCE [LARGE SCALE GENOMIC DNA]</scope>
    <source>
        <strain evidence="2 3">120613-1</strain>
    </source>
</reference>
<evidence type="ECO:0000256" key="1">
    <source>
        <dbReference type="SAM" id="Phobius"/>
    </source>
</evidence>
<organism evidence="2 3">
    <name type="scientific">Choiromyces venosus 120613-1</name>
    <dbReference type="NCBI Taxonomy" id="1336337"/>
    <lineage>
        <taxon>Eukaryota</taxon>
        <taxon>Fungi</taxon>
        <taxon>Dikarya</taxon>
        <taxon>Ascomycota</taxon>
        <taxon>Pezizomycotina</taxon>
        <taxon>Pezizomycetes</taxon>
        <taxon>Pezizales</taxon>
        <taxon>Tuberaceae</taxon>
        <taxon>Choiromyces</taxon>
    </lineage>
</organism>
<evidence type="ECO:0000313" key="3">
    <source>
        <dbReference type="Proteomes" id="UP000276215"/>
    </source>
</evidence>
<dbReference type="AlphaFoldDB" id="A0A3N4JKI9"/>
<gene>
    <name evidence="2" type="ORF">L873DRAFT_1008582</name>
</gene>
<keyword evidence="1" id="KW-0812">Transmembrane</keyword>
<keyword evidence="1" id="KW-1133">Transmembrane helix</keyword>
<dbReference type="Proteomes" id="UP000276215">
    <property type="component" value="Unassembled WGS sequence"/>
</dbReference>
<feature type="transmembrane region" description="Helical" evidence="1">
    <location>
        <begin position="90"/>
        <end position="106"/>
    </location>
</feature>
<keyword evidence="3" id="KW-1185">Reference proteome</keyword>
<sequence length="107" mass="12293">MKTELKRLFFTAVLDFHELFREDARARGGRAPYYTITVEVGKKTGERNTENCVRVQEPTIVSDEPKKTKGKNTENGVRVCNMCTCSGNCMMVMLMFSLVMLFRLFLL</sequence>
<evidence type="ECO:0000313" key="2">
    <source>
        <dbReference type="EMBL" id="RPA98726.1"/>
    </source>
</evidence>